<accession>A0AAD9ZTC8</accession>
<dbReference type="InterPro" id="IPR052343">
    <property type="entry name" value="Retrotransposon-Effector_Assoc"/>
</dbReference>
<dbReference type="InterPro" id="IPR036691">
    <property type="entry name" value="Endo/exonu/phosph_ase_sf"/>
</dbReference>
<dbReference type="AlphaFoldDB" id="A0AAD9ZTC8"/>
<comment type="caution">
    <text evidence="2">The sequence shown here is derived from an EMBL/GenBank/DDBJ whole genome shotgun (WGS) entry which is preliminary data.</text>
</comment>
<dbReference type="InterPro" id="IPR000477">
    <property type="entry name" value="RT_dom"/>
</dbReference>
<gene>
    <name evidence="2" type="ORF">Dsin_029228</name>
</gene>
<dbReference type="SUPFAM" id="SSF56219">
    <property type="entry name" value="DNase I-like"/>
    <property type="match status" value="1"/>
</dbReference>
<feature type="domain" description="Reverse transcriptase" evidence="1">
    <location>
        <begin position="486"/>
        <end position="660"/>
    </location>
</feature>
<dbReference type="SUPFAM" id="SSF56672">
    <property type="entry name" value="DNA/RNA polymerases"/>
    <property type="match status" value="1"/>
</dbReference>
<protein>
    <recommendedName>
        <fullName evidence="1">Reverse transcriptase domain-containing protein</fullName>
    </recommendedName>
</protein>
<dbReference type="InterPro" id="IPR005135">
    <property type="entry name" value="Endo/exonuclease/phosphatase"/>
</dbReference>
<dbReference type="InterPro" id="IPR043502">
    <property type="entry name" value="DNA/RNA_pol_sf"/>
</dbReference>
<sequence>MKIFAWNVLGLGSSRSFNILRTHMQDVKPEIVFLIETKCTSAKMEIWRVKLGFCNKIVVDSIGRSGGLCLFWNDNVTVNLVTFSQGHIDVKVSAVGGITWRLTGFYGNPNKRQMCQSWTLMRRLVGLSRLPWLCLGDFNEIIKDSEKFGGVNKCWKEMSDFRETLEECNLEDMGYVGSKFTWSNKREGSEAIMERLDRALCNRSWRAEFPRFVVRVLEFWGSDHRPLIVDFTSAASNRNYGMTNRGRRFFFEDCWVDDKECQAIVEAAWKSHELPCLVGNVLNKIEECGRRLKSWNLKKRGELWQNLKVKRDVLKAACSGNDLLDWRIVHGLESQLNEVMDKEERYWKQRAKVEWLRSGDRNTNFFHSKASARKARNRIQGLMDGDGVWKDSRIDIERIAGQYFTDIFCSSNPSPLDLSNILDEVVPKLSPTNSRFLDLKFSREEIRKAIFDMNPTKAPGSDGLQAVFFQKYWESTGPNVVDACLSVLNNGGSVDGMNKTIIALIPKIQNPVAITDFRPISLCNVIYKAIAKAMTNRLKHVVGDVISATQCAFIPGRLISDNTIVGFECLHRLKRRKRKRGSMAIKLDMSKAYDRVEWTFLVGMMRKLGFSVKWVDLVMRCVSSVSYSICINGEVCGNIRPSRGLRQGDPLSSFFISFLR</sequence>
<dbReference type="EMBL" id="JANJYJ010000009">
    <property type="protein sequence ID" value="KAK3189667.1"/>
    <property type="molecule type" value="Genomic_DNA"/>
</dbReference>
<evidence type="ECO:0000313" key="3">
    <source>
        <dbReference type="Proteomes" id="UP001281410"/>
    </source>
</evidence>
<dbReference type="Pfam" id="PF00078">
    <property type="entry name" value="RVT_1"/>
    <property type="match status" value="1"/>
</dbReference>
<evidence type="ECO:0000313" key="2">
    <source>
        <dbReference type="EMBL" id="KAK3189667.1"/>
    </source>
</evidence>
<proteinExistence type="predicted"/>
<dbReference type="CDD" id="cd01650">
    <property type="entry name" value="RT_nLTR_like"/>
    <property type="match status" value="1"/>
</dbReference>
<dbReference type="PROSITE" id="PS50878">
    <property type="entry name" value="RT_POL"/>
    <property type="match status" value="1"/>
</dbReference>
<dbReference type="PANTHER" id="PTHR46890:SF48">
    <property type="entry name" value="RNA-DIRECTED DNA POLYMERASE"/>
    <property type="match status" value="1"/>
</dbReference>
<evidence type="ECO:0000259" key="1">
    <source>
        <dbReference type="PROSITE" id="PS50878"/>
    </source>
</evidence>
<dbReference type="Pfam" id="PF03372">
    <property type="entry name" value="Exo_endo_phos"/>
    <property type="match status" value="1"/>
</dbReference>
<organism evidence="2 3">
    <name type="scientific">Dipteronia sinensis</name>
    <dbReference type="NCBI Taxonomy" id="43782"/>
    <lineage>
        <taxon>Eukaryota</taxon>
        <taxon>Viridiplantae</taxon>
        <taxon>Streptophyta</taxon>
        <taxon>Embryophyta</taxon>
        <taxon>Tracheophyta</taxon>
        <taxon>Spermatophyta</taxon>
        <taxon>Magnoliopsida</taxon>
        <taxon>eudicotyledons</taxon>
        <taxon>Gunneridae</taxon>
        <taxon>Pentapetalae</taxon>
        <taxon>rosids</taxon>
        <taxon>malvids</taxon>
        <taxon>Sapindales</taxon>
        <taxon>Sapindaceae</taxon>
        <taxon>Hippocastanoideae</taxon>
        <taxon>Acereae</taxon>
        <taxon>Dipteronia</taxon>
    </lineage>
</organism>
<dbReference type="GO" id="GO:0003824">
    <property type="term" value="F:catalytic activity"/>
    <property type="evidence" value="ECO:0007669"/>
    <property type="project" value="InterPro"/>
</dbReference>
<name>A0AAD9ZTC8_9ROSI</name>
<dbReference type="Proteomes" id="UP001281410">
    <property type="component" value="Unassembled WGS sequence"/>
</dbReference>
<dbReference type="Gene3D" id="3.60.10.10">
    <property type="entry name" value="Endonuclease/exonuclease/phosphatase"/>
    <property type="match status" value="1"/>
</dbReference>
<reference evidence="2" key="1">
    <citation type="journal article" date="2023" name="Plant J.">
        <title>Genome sequences and population genomics provide insights into the demographic history, inbreeding, and mutation load of two 'living fossil' tree species of Dipteronia.</title>
        <authorList>
            <person name="Feng Y."/>
            <person name="Comes H.P."/>
            <person name="Chen J."/>
            <person name="Zhu S."/>
            <person name="Lu R."/>
            <person name="Zhang X."/>
            <person name="Li P."/>
            <person name="Qiu J."/>
            <person name="Olsen K.M."/>
            <person name="Qiu Y."/>
        </authorList>
    </citation>
    <scope>NUCLEOTIDE SEQUENCE</scope>
    <source>
        <strain evidence="2">NBL</strain>
    </source>
</reference>
<dbReference type="PANTHER" id="PTHR46890">
    <property type="entry name" value="NON-LTR RETROLELEMENT REVERSE TRANSCRIPTASE-LIKE PROTEIN-RELATED"/>
    <property type="match status" value="1"/>
</dbReference>
<keyword evidence="3" id="KW-1185">Reference proteome</keyword>